<dbReference type="InterPro" id="IPR050268">
    <property type="entry name" value="NADH-dep_flavin_reductase"/>
</dbReference>
<dbReference type="Pfam" id="PF01613">
    <property type="entry name" value="Flavin_Reduct"/>
    <property type="match status" value="1"/>
</dbReference>
<proteinExistence type="predicted"/>
<dbReference type="RefSeq" id="WP_085757050.1">
    <property type="nucleotide sequence ID" value="NZ_CP019343.1"/>
</dbReference>
<dbReference type="InterPro" id="IPR012349">
    <property type="entry name" value="Split_barrel_FMN-bd"/>
</dbReference>
<keyword evidence="4" id="KW-1185">Reference proteome</keyword>
<feature type="domain" description="Flavin reductase like" evidence="2">
    <location>
        <begin position="12"/>
        <end position="156"/>
    </location>
</feature>
<organism evidence="3 4">
    <name type="scientific">Oceanicoccus sagamiensis</name>
    <dbReference type="NCBI Taxonomy" id="716816"/>
    <lineage>
        <taxon>Bacteria</taxon>
        <taxon>Pseudomonadati</taxon>
        <taxon>Pseudomonadota</taxon>
        <taxon>Gammaproteobacteria</taxon>
        <taxon>Cellvibrionales</taxon>
        <taxon>Spongiibacteraceae</taxon>
        <taxon>Oceanicoccus</taxon>
    </lineage>
</organism>
<dbReference type="OrthoDB" id="6401628at2"/>
<dbReference type="PANTHER" id="PTHR30466:SF1">
    <property type="entry name" value="FMN REDUCTASE (NADH) RUTF"/>
    <property type="match status" value="1"/>
</dbReference>
<dbReference type="InterPro" id="IPR002563">
    <property type="entry name" value="Flavin_Rdtase-like_dom"/>
</dbReference>
<protein>
    <recommendedName>
        <fullName evidence="2">Flavin reductase like domain-containing protein</fullName>
    </recommendedName>
</protein>
<evidence type="ECO:0000313" key="4">
    <source>
        <dbReference type="Proteomes" id="UP000193450"/>
    </source>
</evidence>
<dbReference type="EMBL" id="CP019343">
    <property type="protein sequence ID" value="ARN72957.1"/>
    <property type="molecule type" value="Genomic_DNA"/>
</dbReference>
<evidence type="ECO:0000313" key="3">
    <source>
        <dbReference type="EMBL" id="ARN72957.1"/>
    </source>
</evidence>
<dbReference type="STRING" id="716816.BST96_01845"/>
<dbReference type="PANTHER" id="PTHR30466">
    <property type="entry name" value="FLAVIN REDUCTASE"/>
    <property type="match status" value="1"/>
</dbReference>
<dbReference type="Gene3D" id="2.30.110.10">
    <property type="entry name" value="Electron Transport, Fmn-binding Protein, Chain A"/>
    <property type="match status" value="1"/>
</dbReference>
<name>A0A1X9NDC4_9GAMM</name>
<dbReference type="KEGG" id="osg:BST96_01845"/>
<evidence type="ECO:0000256" key="1">
    <source>
        <dbReference type="ARBA" id="ARBA00023002"/>
    </source>
</evidence>
<reference evidence="3 4" key="1">
    <citation type="submission" date="2016-11" db="EMBL/GenBank/DDBJ databases">
        <title>Trade-off between light-utilization and light-protection in marine flavobacteria.</title>
        <authorList>
            <person name="Kumagai Y."/>
        </authorList>
    </citation>
    <scope>NUCLEOTIDE SEQUENCE [LARGE SCALE GENOMIC DNA]</scope>
    <source>
        <strain evidence="3 4">NBRC 107125</strain>
    </source>
</reference>
<dbReference type="GO" id="GO:0010181">
    <property type="term" value="F:FMN binding"/>
    <property type="evidence" value="ECO:0007669"/>
    <property type="project" value="InterPro"/>
</dbReference>
<gene>
    <name evidence="3" type="ORF">BST96_01845</name>
</gene>
<dbReference type="SUPFAM" id="SSF50475">
    <property type="entry name" value="FMN-binding split barrel"/>
    <property type="match status" value="1"/>
</dbReference>
<sequence>MSTLADKTEQAIKRFGKSICIVTVSDHQGRYASPSSAITNLTNDPPSLLLPLEKTASLYPLLKPGSHFGVNVLGAEHQAVVDACIRQKGEQRFSVGDWQQHHTGVPVLADAQASFVCEFEQRNEYGSHGMIVGRVVDVSYADQLSSLIYVDGGFKTLAP</sequence>
<dbReference type="SMART" id="SM00903">
    <property type="entry name" value="Flavin_Reduct"/>
    <property type="match status" value="1"/>
</dbReference>
<dbReference type="AlphaFoldDB" id="A0A1X9NDC4"/>
<accession>A0A1X9NDC4</accession>
<evidence type="ECO:0000259" key="2">
    <source>
        <dbReference type="SMART" id="SM00903"/>
    </source>
</evidence>
<keyword evidence="1" id="KW-0560">Oxidoreductase</keyword>
<dbReference type="GO" id="GO:0042602">
    <property type="term" value="F:riboflavin reductase (NADPH) activity"/>
    <property type="evidence" value="ECO:0007669"/>
    <property type="project" value="TreeGrafter"/>
</dbReference>
<dbReference type="Proteomes" id="UP000193450">
    <property type="component" value="Chromosome"/>
</dbReference>